<comment type="caution">
    <text evidence="2">The sequence shown here is derived from an EMBL/GenBank/DDBJ whole genome shotgun (WGS) entry which is preliminary data.</text>
</comment>
<protein>
    <recommendedName>
        <fullName evidence="4">Secreted protein</fullName>
    </recommendedName>
</protein>
<sequence>MIVVIMLFFVWIPAAFFLPRSLRRNHYPKVAVAQGHSGGRPFRVVDSLISDSYRLTLHFISLSQGDPSHAKMAIVKPPKKGNWQSG</sequence>
<feature type="chain" id="PRO_5042160630" description="Secreted protein" evidence="1">
    <location>
        <begin position="18"/>
        <end position="86"/>
    </location>
</feature>
<dbReference type="AlphaFoldDB" id="A0AAD8UFZ2"/>
<evidence type="ECO:0000256" key="1">
    <source>
        <dbReference type="SAM" id="SignalP"/>
    </source>
</evidence>
<organism evidence="2 3">
    <name type="scientific">Glomerella acutata</name>
    <name type="common">Colletotrichum acutatum</name>
    <dbReference type="NCBI Taxonomy" id="27357"/>
    <lineage>
        <taxon>Eukaryota</taxon>
        <taxon>Fungi</taxon>
        <taxon>Dikarya</taxon>
        <taxon>Ascomycota</taxon>
        <taxon>Pezizomycotina</taxon>
        <taxon>Sordariomycetes</taxon>
        <taxon>Hypocreomycetidae</taxon>
        <taxon>Glomerellales</taxon>
        <taxon>Glomerellaceae</taxon>
        <taxon>Colletotrichum</taxon>
        <taxon>Colletotrichum acutatum species complex</taxon>
    </lineage>
</organism>
<keyword evidence="1" id="KW-0732">Signal</keyword>
<feature type="signal peptide" evidence="1">
    <location>
        <begin position="1"/>
        <end position="17"/>
    </location>
</feature>
<dbReference type="GeneID" id="85392447"/>
<accession>A0AAD8UFZ2</accession>
<dbReference type="Proteomes" id="UP001244207">
    <property type="component" value="Unassembled WGS sequence"/>
</dbReference>
<dbReference type="RefSeq" id="XP_060363582.1">
    <property type="nucleotide sequence ID" value="XM_060508548.1"/>
</dbReference>
<reference evidence="2" key="1">
    <citation type="submission" date="2021-12" db="EMBL/GenBank/DDBJ databases">
        <title>Comparative genomics, transcriptomics and evolutionary studies reveal genomic signatures of adaptation to plant cell wall in hemibiotrophic fungi.</title>
        <authorList>
            <consortium name="DOE Joint Genome Institute"/>
            <person name="Baroncelli R."/>
            <person name="Diaz J.F."/>
            <person name="Benocci T."/>
            <person name="Peng M."/>
            <person name="Battaglia E."/>
            <person name="Haridas S."/>
            <person name="Andreopoulos W."/>
            <person name="Labutti K."/>
            <person name="Pangilinan J."/>
            <person name="Floch G.L."/>
            <person name="Makela M.R."/>
            <person name="Henrissat B."/>
            <person name="Grigoriev I.V."/>
            <person name="Crouch J.A."/>
            <person name="De Vries R.P."/>
            <person name="Sukno S.A."/>
            <person name="Thon M.R."/>
        </authorList>
    </citation>
    <scope>NUCLEOTIDE SEQUENCE</scope>
    <source>
        <strain evidence="2">CBS 112980</strain>
    </source>
</reference>
<keyword evidence="3" id="KW-1185">Reference proteome</keyword>
<evidence type="ECO:0000313" key="2">
    <source>
        <dbReference type="EMBL" id="KAK1723527.1"/>
    </source>
</evidence>
<feature type="non-terminal residue" evidence="2">
    <location>
        <position position="86"/>
    </location>
</feature>
<name>A0AAD8UFZ2_GLOAC</name>
<gene>
    <name evidence="2" type="ORF">BDZ83DRAFT_626170</name>
</gene>
<proteinExistence type="predicted"/>
<evidence type="ECO:0008006" key="4">
    <source>
        <dbReference type="Google" id="ProtNLM"/>
    </source>
</evidence>
<evidence type="ECO:0000313" key="3">
    <source>
        <dbReference type="Proteomes" id="UP001244207"/>
    </source>
</evidence>
<dbReference type="EMBL" id="JAHMHS010000064">
    <property type="protein sequence ID" value="KAK1723527.1"/>
    <property type="molecule type" value="Genomic_DNA"/>
</dbReference>